<keyword evidence="2" id="KW-0813">Transport</keyword>
<dbReference type="AlphaFoldDB" id="A0AAU7WDX2"/>
<dbReference type="InterPro" id="IPR011701">
    <property type="entry name" value="MFS"/>
</dbReference>
<feature type="transmembrane region" description="Helical" evidence="7">
    <location>
        <begin position="186"/>
        <end position="206"/>
    </location>
</feature>
<evidence type="ECO:0000259" key="8">
    <source>
        <dbReference type="PROSITE" id="PS50850"/>
    </source>
</evidence>
<dbReference type="EMBL" id="CP158374">
    <property type="protein sequence ID" value="XBX83936.1"/>
    <property type="molecule type" value="Genomic_DNA"/>
</dbReference>
<organism evidence="9">
    <name type="scientific">Agromyces sp. G08B096</name>
    <dbReference type="NCBI Taxonomy" id="3156399"/>
    <lineage>
        <taxon>Bacteria</taxon>
        <taxon>Bacillati</taxon>
        <taxon>Actinomycetota</taxon>
        <taxon>Actinomycetes</taxon>
        <taxon>Micrococcales</taxon>
        <taxon>Microbacteriaceae</taxon>
        <taxon>Agromyces</taxon>
    </lineage>
</organism>
<dbReference type="Gene3D" id="1.20.1250.20">
    <property type="entry name" value="MFS general substrate transporter like domains"/>
    <property type="match status" value="1"/>
</dbReference>
<feature type="transmembrane region" description="Helical" evidence="7">
    <location>
        <begin position="318"/>
        <end position="338"/>
    </location>
</feature>
<proteinExistence type="predicted"/>
<feature type="transmembrane region" description="Helical" evidence="7">
    <location>
        <begin position="251"/>
        <end position="270"/>
    </location>
</feature>
<feature type="transmembrane region" description="Helical" evidence="7">
    <location>
        <begin position="68"/>
        <end position="86"/>
    </location>
</feature>
<feature type="transmembrane region" description="Helical" evidence="7">
    <location>
        <begin position="290"/>
        <end position="312"/>
    </location>
</feature>
<keyword evidence="6 7" id="KW-0472">Membrane</keyword>
<evidence type="ECO:0000256" key="5">
    <source>
        <dbReference type="ARBA" id="ARBA00022989"/>
    </source>
</evidence>
<sequence length="482" mass="49776">MSTDTRPLPIEPPRGDTIGVARDRIRGRALGLLIVLCGAAFLEGVDVAMFGIALPAIRAELGLATGELQWVVSAYILGYGGFMLLGGRAADLLGRRRVFLVSLGVFVVFSGLGGLASESWMLLVARAATGVAAAFMMPAGLSIITTGFREGPLRTRALLIYAGIGAAGFSIGLVVGGLLTMLGWRWVFFAPVIVSTVILVLAVPLVPKPDPQRDAERPARGRADVAGALTVTAAFLALITAIEQSSHADPIVTGSLVAVGALLLAAFVAIERRAAEPLVRLAFLRRVPQLRAYLGAAALAAGFLGFQFLVVLHLQEQLGWNSLATSLALLVLGIDAILAPLLTPRLVARFGLWPVTLTGLAAAGVSFLLFLPVGADSTYAAMFPSFLALGLAFTFAYGPLTVAATDGVPDEDQGLSGGLLYTAFQVGAAIGLAATSAMLTAAETDGLEPIEATRLALIVPIAAAVVGVATGISGVMASRRSR</sequence>
<dbReference type="GO" id="GO:0005886">
    <property type="term" value="C:plasma membrane"/>
    <property type="evidence" value="ECO:0007669"/>
    <property type="project" value="UniProtKB-SubCell"/>
</dbReference>
<feature type="transmembrane region" description="Helical" evidence="7">
    <location>
        <begin position="379"/>
        <end position="398"/>
    </location>
</feature>
<feature type="transmembrane region" description="Helical" evidence="7">
    <location>
        <begin position="98"/>
        <end position="117"/>
    </location>
</feature>
<evidence type="ECO:0000256" key="1">
    <source>
        <dbReference type="ARBA" id="ARBA00004651"/>
    </source>
</evidence>
<dbReference type="Gene3D" id="1.20.1720.10">
    <property type="entry name" value="Multidrug resistance protein D"/>
    <property type="match status" value="1"/>
</dbReference>
<dbReference type="PROSITE" id="PS00216">
    <property type="entry name" value="SUGAR_TRANSPORT_1"/>
    <property type="match status" value="1"/>
</dbReference>
<protein>
    <submittedName>
        <fullName evidence="9">MFS transporter</fullName>
    </submittedName>
</protein>
<feature type="transmembrane region" description="Helical" evidence="7">
    <location>
        <begin position="419"/>
        <end position="442"/>
    </location>
</feature>
<evidence type="ECO:0000256" key="4">
    <source>
        <dbReference type="ARBA" id="ARBA00022692"/>
    </source>
</evidence>
<keyword evidence="3" id="KW-1003">Cell membrane</keyword>
<keyword evidence="4 7" id="KW-0812">Transmembrane</keyword>
<evidence type="ECO:0000256" key="3">
    <source>
        <dbReference type="ARBA" id="ARBA00022475"/>
    </source>
</evidence>
<feature type="transmembrane region" description="Helical" evidence="7">
    <location>
        <begin position="30"/>
        <end position="56"/>
    </location>
</feature>
<feature type="domain" description="Major facilitator superfamily (MFS) profile" evidence="8">
    <location>
        <begin position="32"/>
        <end position="479"/>
    </location>
</feature>
<evidence type="ECO:0000256" key="7">
    <source>
        <dbReference type="SAM" id="Phobius"/>
    </source>
</evidence>
<feature type="transmembrane region" description="Helical" evidence="7">
    <location>
        <begin position="158"/>
        <end position="180"/>
    </location>
</feature>
<evidence type="ECO:0000256" key="2">
    <source>
        <dbReference type="ARBA" id="ARBA00022448"/>
    </source>
</evidence>
<comment type="subcellular location">
    <subcellularLocation>
        <location evidence="1">Cell membrane</location>
        <topology evidence="1">Multi-pass membrane protein</topology>
    </subcellularLocation>
</comment>
<accession>A0AAU7WDX2</accession>
<feature type="transmembrane region" description="Helical" evidence="7">
    <location>
        <begin position="123"/>
        <end position="146"/>
    </location>
</feature>
<name>A0AAU7WDX2_9MICO</name>
<keyword evidence="5 7" id="KW-1133">Transmembrane helix</keyword>
<dbReference type="RefSeq" id="WP_350349937.1">
    <property type="nucleotide sequence ID" value="NZ_CP158374.1"/>
</dbReference>
<reference evidence="9" key="1">
    <citation type="submission" date="2024-05" db="EMBL/GenBank/DDBJ databases">
        <authorList>
            <person name="Yu L."/>
        </authorList>
    </citation>
    <scope>NUCLEOTIDE SEQUENCE</scope>
    <source>
        <strain evidence="9">G08B096</strain>
    </source>
</reference>
<dbReference type="PROSITE" id="PS50850">
    <property type="entry name" value="MFS"/>
    <property type="match status" value="1"/>
</dbReference>
<dbReference type="InterPro" id="IPR036259">
    <property type="entry name" value="MFS_trans_sf"/>
</dbReference>
<dbReference type="GO" id="GO:0022857">
    <property type="term" value="F:transmembrane transporter activity"/>
    <property type="evidence" value="ECO:0007669"/>
    <property type="project" value="InterPro"/>
</dbReference>
<gene>
    <name evidence="9" type="ORF">ABIQ69_08580</name>
</gene>
<dbReference type="PANTHER" id="PTHR42718">
    <property type="entry name" value="MAJOR FACILITATOR SUPERFAMILY MULTIDRUG TRANSPORTER MFSC"/>
    <property type="match status" value="1"/>
</dbReference>
<dbReference type="CDD" id="cd17321">
    <property type="entry name" value="MFS_MMR_MDR_like"/>
    <property type="match status" value="1"/>
</dbReference>
<feature type="transmembrane region" description="Helical" evidence="7">
    <location>
        <begin position="226"/>
        <end position="245"/>
    </location>
</feature>
<dbReference type="SUPFAM" id="SSF103473">
    <property type="entry name" value="MFS general substrate transporter"/>
    <property type="match status" value="1"/>
</dbReference>
<dbReference type="Pfam" id="PF07690">
    <property type="entry name" value="MFS_1"/>
    <property type="match status" value="1"/>
</dbReference>
<dbReference type="InterPro" id="IPR020846">
    <property type="entry name" value="MFS_dom"/>
</dbReference>
<dbReference type="InterPro" id="IPR005829">
    <property type="entry name" value="Sugar_transporter_CS"/>
</dbReference>
<feature type="transmembrane region" description="Helical" evidence="7">
    <location>
        <begin position="454"/>
        <end position="477"/>
    </location>
</feature>
<evidence type="ECO:0000256" key="6">
    <source>
        <dbReference type="ARBA" id="ARBA00023136"/>
    </source>
</evidence>
<feature type="transmembrane region" description="Helical" evidence="7">
    <location>
        <begin position="350"/>
        <end position="373"/>
    </location>
</feature>
<dbReference type="PANTHER" id="PTHR42718:SF46">
    <property type="entry name" value="BLR6921 PROTEIN"/>
    <property type="match status" value="1"/>
</dbReference>
<evidence type="ECO:0000313" key="9">
    <source>
        <dbReference type="EMBL" id="XBX83936.1"/>
    </source>
</evidence>